<organism evidence="2 3">
    <name type="scientific">Odoribacter splanchnicus</name>
    <dbReference type="NCBI Taxonomy" id="28118"/>
    <lineage>
        <taxon>Bacteria</taxon>
        <taxon>Pseudomonadati</taxon>
        <taxon>Bacteroidota</taxon>
        <taxon>Bacteroidia</taxon>
        <taxon>Bacteroidales</taxon>
        <taxon>Odoribacteraceae</taxon>
        <taxon>Odoribacter</taxon>
    </lineage>
</organism>
<dbReference type="RefSeq" id="WP_118160511.1">
    <property type="nucleotide sequence ID" value="NZ_QRYC01000018.1"/>
</dbReference>
<feature type="domain" description="Endonuclease GajA/Old nuclease/RecF-like AAA" evidence="1">
    <location>
        <begin position="1"/>
        <end position="94"/>
    </location>
</feature>
<dbReference type="GO" id="GO:0005524">
    <property type="term" value="F:ATP binding"/>
    <property type="evidence" value="ECO:0007669"/>
    <property type="project" value="UniProtKB-KW"/>
</dbReference>
<proteinExistence type="predicted"/>
<dbReference type="SUPFAM" id="SSF52540">
    <property type="entry name" value="P-loop containing nucleoside triphosphate hydrolases"/>
    <property type="match status" value="1"/>
</dbReference>
<dbReference type="Gene3D" id="3.40.50.300">
    <property type="entry name" value="P-loop containing nucleotide triphosphate hydrolases"/>
    <property type="match status" value="1"/>
</dbReference>
<dbReference type="InterPro" id="IPR041685">
    <property type="entry name" value="AAA_GajA/Old/RecF-like"/>
</dbReference>
<keyword evidence="2" id="KW-0067">ATP-binding</keyword>
<dbReference type="CDD" id="cd00267">
    <property type="entry name" value="ABC_ATPase"/>
    <property type="match status" value="1"/>
</dbReference>
<dbReference type="AlphaFoldDB" id="A0A412TP54"/>
<dbReference type="PANTHER" id="PTHR43581:SF4">
    <property type="entry name" value="ATP_GTP PHOSPHATASE"/>
    <property type="match status" value="1"/>
</dbReference>
<dbReference type="InterPro" id="IPR051396">
    <property type="entry name" value="Bact_Antivir_Def_Nuclease"/>
</dbReference>
<dbReference type="Proteomes" id="UP000284243">
    <property type="component" value="Unassembled WGS sequence"/>
</dbReference>
<sequence>MIIKKVHISKFRGFANVEFEMGDQITVIAGQNGTQKTTLLGILSQTFSLRGHKTMNTAKPLCGGNYISSFADKFKLSKTFDVANSHEWTLFLHNSEEPYVIQSILRDKSTGEIRFWRKGNRSKGSGYIQLPVIYLSLKRLFPIGEDDKIHQSTNVELAADEIKLYQELHNEILISLDSIVQADYLESPNKNTLGVNTDYYDWSQNSAGQDNIGKIILALLSFKRLKKDFPDDYKGGLLVIDEIDATMYPASQNKLIEVLRKYASKLSLQIIFTTHSLSLLEKVCKLQKDLSLKEATKNQVKVVFLEKKDKNINIIGNVPFATISNRLNVIISNEKAAKIEVYTEDKETAIFTKKLLGTKANNLKFIDVTISCSTLMDLVYRKVPSFTFPNSVIVLDGDVRNDTANKKKIKGAKNVLILPTSESPERIIANLLYNLSDTDPLWASLNPDYTKQVCFRDYSIERINSNREDAKKWFRKQQEELGTKWCTKTIHRWKKDYSEEFNTFVADFVTVYNNFAKELSIDKI</sequence>
<keyword evidence="2" id="KW-0547">Nucleotide-binding</keyword>
<dbReference type="GO" id="GO:0016887">
    <property type="term" value="F:ATP hydrolysis activity"/>
    <property type="evidence" value="ECO:0007669"/>
    <property type="project" value="InterPro"/>
</dbReference>
<comment type="caution">
    <text evidence="2">The sequence shown here is derived from an EMBL/GenBank/DDBJ whole genome shotgun (WGS) entry which is preliminary data.</text>
</comment>
<evidence type="ECO:0000313" key="3">
    <source>
        <dbReference type="Proteomes" id="UP000284243"/>
    </source>
</evidence>
<dbReference type="InterPro" id="IPR027417">
    <property type="entry name" value="P-loop_NTPase"/>
</dbReference>
<name>A0A412TP54_9BACT</name>
<feature type="domain" description="Endonuclease GajA/Old nuclease/RecF-like AAA" evidence="1">
    <location>
        <begin position="145"/>
        <end position="278"/>
    </location>
</feature>
<evidence type="ECO:0000259" key="1">
    <source>
        <dbReference type="Pfam" id="PF13175"/>
    </source>
</evidence>
<protein>
    <submittedName>
        <fullName evidence="2">ATP-binding protein</fullName>
    </submittedName>
</protein>
<dbReference type="EMBL" id="QRYC01000018">
    <property type="protein sequence ID" value="RGU55420.1"/>
    <property type="molecule type" value="Genomic_DNA"/>
</dbReference>
<dbReference type="Pfam" id="PF13175">
    <property type="entry name" value="AAA_15"/>
    <property type="match status" value="2"/>
</dbReference>
<gene>
    <name evidence="2" type="ORF">DWW57_12680</name>
</gene>
<reference evidence="2 3" key="1">
    <citation type="submission" date="2018-08" db="EMBL/GenBank/DDBJ databases">
        <title>A genome reference for cultivated species of the human gut microbiota.</title>
        <authorList>
            <person name="Zou Y."/>
            <person name="Xue W."/>
            <person name="Luo G."/>
        </authorList>
    </citation>
    <scope>NUCLEOTIDE SEQUENCE [LARGE SCALE GENOMIC DNA]</scope>
    <source>
        <strain evidence="2 3">AF16-14</strain>
    </source>
</reference>
<dbReference type="PANTHER" id="PTHR43581">
    <property type="entry name" value="ATP/GTP PHOSPHATASE"/>
    <property type="match status" value="1"/>
</dbReference>
<evidence type="ECO:0000313" key="2">
    <source>
        <dbReference type="EMBL" id="RGU55420.1"/>
    </source>
</evidence>
<accession>A0A412TP54</accession>